<gene>
    <name evidence="2" type="ORF">ENM11_04725</name>
</gene>
<proteinExistence type="predicted"/>
<protein>
    <recommendedName>
        <fullName evidence="1">Mut7-C RNAse domain-containing protein</fullName>
    </recommendedName>
</protein>
<dbReference type="InterPro" id="IPR029060">
    <property type="entry name" value="PIN-like_dom_sf"/>
</dbReference>
<dbReference type="EMBL" id="DRWN01000031">
    <property type="protein sequence ID" value="HHK68444.1"/>
    <property type="molecule type" value="Genomic_DNA"/>
</dbReference>
<organism evidence="2">
    <name type="scientific">Caldiarchaeum subterraneum</name>
    <dbReference type="NCBI Taxonomy" id="311458"/>
    <lineage>
        <taxon>Archaea</taxon>
        <taxon>Nitrososphaerota</taxon>
        <taxon>Candidatus Caldarchaeales</taxon>
        <taxon>Candidatus Caldarchaeaceae</taxon>
        <taxon>Candidatus Caldarchaeum</taxon>
    </lineage>
</organism>
<accession>A0A7C5LAN7</accession>
<evidence type="ECO:0000259" key="1">
    <source>
        <dbReference type="Pfam" id="PF01927"/>
    </source>
</evidence>
<dbReference type="InterPro" id="IPR002782">
    <property type="entry name" value="Mut7-C_RNAse_dom"/>
</dbReference>
<evidence type="ECO:0000313" key="2">
    <source>
        <dbReference type="EMBL" id="HHK68444.1"/>
    </source>
</evidence>
<reference evidence="2" key="1">
    <citation type="journal article" date="2020" name="mSystems">
        <title>Genome- and Community-Level Interaction Insights into Carbon Utilization and Element Cycling Functions of Hydrothermarchaeota in Hydrothermal Sediment.</title>
        <authorList>
            <person name="Zhou Z."/>
            <person name="Liu Y."/>
            <person name="Xu W."/>
            <person name="Pan J."/>
            <person name="Luo Z.H."/>
            <person name="Li M."/>
        </authorList>
    </citation>
    <scope>NUCLEOTIDE SEQUENCE [LARGE SCALE GENOMIC DNA]</scope>
    <source>
        <strain evidence="2">SpSt-1056</strain>
    </source>
</reference>
<dbReference type="AlphaFoldDB" id="A0A7C5LAN7"/>
<comment type="caution">
    <text evidence="2">The sequence shown here is derived from an EMBL/GenBank/DDBJ whole genome shotgun (WGS) entry which is preliminary data.</text>
</comment>
<dbReference type="Pfam" id="PF01927">
    <property type="entry name" value="Mut7-C"/>
    <property type="match status" value="1"/>
</dbReference>
<feature type="domain" description="Mut7-C RNAse" evidence="1">
    <location>
        <begin position="1"/>
        <end position="133"/>
    </location>
</feature>
<name>A0A7C5LAN7_CALS0</name>
<dbReference type="PANTHER" id="PTHR39081">
    <property type="entry name" value="MUT7-C DOMAIN-CONTAINING PROTEIN"/>
    <property type="match status" value="1"/>
</dbReference>
<dbReference type="SUPFAM" id="SSF88723">
    <property type="entry name" value="PIN domain-like"/>
    <property type="match status" value="1"/>
</dbReference>
<sequence>MRFFLDTMLGHLVTWLRLLGYDTVYNRSLRDEEAIAAAKAEGRVFVTRDRNLAQKSRKIGVQTVLLETTDTVESLRIISKTVGISLAFEEERSRCPECNSVLAKVSVNPVKWSCPYCGKSYWIGRHWRNISKTLKLLQG</sequence>
<dbReference type="PANTHER" id="PTHR39081:SF1">
    <property type="entry name" value="MUT7-C RNASE DOMAIN-CONTAINING PROTEIN"/>
    <property type="match status" value="1"/>
</dbReference>